<protein>
    <submittedName>
        <fullName evidence="3">Uncharacterized protein</fullName>
    </submittedName>
</protein>
<evidence type="ECO:0000256" key="2">
    <source>
        <dbReference type="SAM" id="Phobius"/>
    </source>
</evidence>
<evidence type="ECO:0000313" key="3">
    <source>
        <dbReference type="EMBL" id="KEQ85610.1"/>
    </source>
</evidence>
<keyword evidence="2" id="KW-1133">Transmembrane helix</keyword>
<dbReference type="GeneID" id="40741630"/>
<keyword evidence="2" id="KW-0812">Transmembrane</keyword>
<sequence>MYFARRPISGAPASVRRAYRAPPCRHCSSRYTAYSPPRSLYNPAASAKTRSSTPPPFNKSNSSNASSSPSSTTAMTANPKATTLPLPTLPCLSKLLLTSISASKTFCAMWVGVIRFLRACWVTFSSVLDLLVRRRRRRGCSMRRAMVRRMRA</sequence>
<name>A0A074XJD2_AURPU</name>
<gene>
    <name evidence="3" type="ORF">M438DRAFT_198577</name>
</gene>
<keyword evidence="2" id="KW-0472">Membrane</keyword>
<dbReference type="AlphaFoldDB" id="A0A074XJD2"/>
<proteinExistence type="predicted"/>
<dbReference type="EMBL" id="KL584980">
    <property type="protein sequence ID" value="KEQ85610.1"/>
    <property type="molecule type" value="Genomic_DNA"/>
</dbReference>
<reference evidence="3 4" key="1">
    <citation type="journal article" date="2014" name="BMC Genomics">
        <title>Genome sequencing of four Aureobasidium pullulans varieties: biotechnological potential, stress tolerance, and description of new species.</title>
        <authorList>
            <person name="Gostin Ar C."/>
            <person name="Ohm R.A."/>
            <person name="Kogej T."/>
            <person name="Sonjak S."/>
            <person name="Turk M."/>
            <person name="Zajc J."/>
            <person name="Zalar P."/>
            <person name="Grube M."/>
            <person name="Sun H."/>
            <person name="Han J."/>
            <person name="Sharma A."/>
            <person name="Chiniquy J."/>
            <person name="Ngan C.Y."/>
            <person name="Lipzen A."/>
            <person name="Barry K."/>
            <person name="Grigoriev I.V."/>
            <person name="Gunde-Cimerman N."/>
        </authorList>
    </citation>
    <scope>NUCLEOTIDE SEQUENCE [LARGE SCALE GENOMIC DNA]</scope>
    <source>
        <strain evidence="3 4">EXF-150</strain>
    </source>
</reference>
<keyword evidence="4" id="KW-1185">Reference proteome</keyword>
<organism evidence="3 4">
    <name type="scientific">Aureobasidium pullulans EXF-150</name>
    <dbReference type="NCBI Taxonomy" id="1043002"/>
    <lineage>
        <taxon>Eukaryota</taxon>
        <taxon>Fungi</taxon>
        <taxon>Dikarya</taxon>
        <taxon>Ascomycota</taxon>
        <taxon>Pezizomycotina</taxon>
        <taxon>Dothideomycetes</taxon>
        <taxon>Dothideomycetidae</taxon>
        <taxon>Dothideales</taxon>
        <taxon>Saccotheciaceae</taxon>
        <taxon>Aureobasidium</taxon>
    </lineage>
</organism>
<dbReference type="Proteomes" id="UP000030706">
    <property type="component" value="Unassembled WGS sequence"/>
</dbReference>
<feature type="region of interest" description="Disordered" evidence="1">
    <location>
        <begin position="26"/>
        <end position="79"/>
    </location>
</feature>
<evidence type="ECO:0000256" key="1">
    <source>
        <dbReference type="SAM" id="MobiDB-lite"/>
    </source>
</evidence>
<evidence type="ECO:0000313" key="4">
    <source>
        <dbReference type="Proteomes" id="UP000030706"/>
    </source>
</evidence>
<feature type="compositionally biased region" description="Low complexity" evidence="1">
    <location>
        <begin position="58"/>
        <end position="79"/>
    </location>
</feature>
<feature type="transmembrane region" description="Helical" evidence="2">
    <location>
        <begin position="108"/>
        <end position="132"/>
    </location>
</feature>
<accession>A0A074XJD2</accession>
<dbReference type="RefSeq" id="XP_029761797.1">
    <property type="nucleotide sequence ID" value="XM_029899324.1"/>
</dbReference>
<dbReference type="HOGENOM" id="CLU_1721989_0_0_1"/>